<proteinExistence type="predicted"/>
<name>A0A286AD94_9SPHI</name>
<dbReference type="PANTHER" id="PTHR39430">
    <property type="entry name" value="MEMBRANE-ASSOCIATED PROTEASE-RELATED"/>
    <property type="match status" value="1"/>
</dbReference>
<evidence type="ECO:0000313" key="4">
    <source>
        <dbReference type="Proteomes" id="UP000219281"/>
    </source>
</evidence>
<dbReference type="AlphaFoldDB" id="A0A286AD94"/>
<feature type="domain" description="CAAX prenyl protease 2/Lysostaphin resistance protein A-like" evidence="2">
    <location>
        <begin position="128"/>
        <end position="219"/>
    </location>
</feature>
<dbReference type="Pfam" id="PF02517">
    <property type="entry name" value="Rce1-like"/>
    <property type="match status" value="1"/>
</dbReference>
<feature type="transmembrane region" description="Helical" evidence="1">
    <location>
        <begin position="53"/>
        <end position="72"/>
    </location>
</feature>
<dbReference type="RefSeq" id="WP_097133372.1">
    <property type="nucleotide sequence ID" value="NZ_OCMT01000004.1"/>
</dbReference>
<dbReference type="Proteomes" id="UP000219281">
    <property type="component" value="Unassembled WGS sequence"/>
</dbReference>
<keyword evidence="1" id="KW-1133">Transmembrane helix</keyword>
<feature type="transmembrane region" description="Helical" evidence="1">
    <location>
        <begin position="128"/>
        <end position="146"/>
    </location>
</feature>
<reference evidence="4" key="1">
    <citation type="submission" date="2017-09" db="EMBL/GenBank/DDBJ databases">
        <authorList>
            <person name="Varghese N."/>
            <person name="Submissions S."/>
        </authorList>
    </citation>
    <scope>NUCLEOTIDE SEQUENCE [LARGE SCALE GENOMIC DNA]</scope>
    <source>
        <strain evidence="4">CGMCC 1.12803</strain>
    </source>
</reference>
<protein>
    <recommendedName>
        <fullName evidence="2">CAAX prenyl protease 2/Lysostaphin resistance protein A-like domain-containing protein</fullName>
    </recommendedName>
</protein>
<feature type="transmembrane region" description="Helical" evidence="1">
    <location>
        <begin position="93"/>
        <end position="113"/>
    </location>
</feature>
<dbReference type="EMBL" id="OCMT01000004">
    <property type="protein sequence ID" value="SOD19872.1"/>
    <property type="molecule type" value="Genomic_DNA"/>
</dbReference>
<feature type="transmembrane region" description="Helical" evidence="1">
    <location>
        <begin position="183"/>
        <end position="202"/>
    </location>
</feature>
<keyword evidence="1" id="KW-0472">Membrane</keyword>
<evidence type="ECO:0000256" key="1">
    <source>
        <dbReference type="SAM" id="Phobius"/>
    </source>
</evidence>
<feature type="transmembrane region" description="Helical" evidence="1">
    <location>
        <begin position="256"/>
        <end position="275"/>
    </location>
</feature>
<gene>
    <name evidence="3" type="ORF">SAMN06297358_3579</name>
</gene>
<dbReference type="GO" id="GO:0004175">
    <property type="term" value="F:endopeptidase activity"/>
    <property type="evidence" value="ECO:0007669"/>
    <property type="project" value="UniProtKB-ARBA"/>
</dbReference>
<keyword evidence="4" id="KW-1185">Reference proteome</keyword>
<feature type="transmembrane region" description="Helical" evidence="1">
    <location>
        <begin position="214"/>
        <end position="236"/>
    </location>
</feature>
<dbReference type="GO" id="GO:0080120">
    <property type="term" value="P:CAAX-box protein maturation"/>
    <property type="evidence" value="ECO:0007669"/>
    <property type="project" value="UniProtKB-ARBA"/>
</dbReference>
<feature type="transmembrane region" description="Helical" evidence="1">
    <location>
        <begin position="158"/>
        <end position="177"/>
    </location>
</feature>
<feature type="transmembrane region" description="Helical" evidence="1">
    <location>
        <begin position="12"/>
        <end position="33"/>
    </location>
</feature>
<dbReference type="OrthoDB" id="324900at2"/>
<evidence type="ECO:0000313" key="3">
    <source>
        <dbReference type="EMBL" id="SOD19872.1"/>
    </source>
</evidence>
<keyword evidence="1" id="KW-0812">Transmembrane</keyword>
<dbReference type="PANTHER" id="PTHR39430:SF1">
    <property type="entry name" value="PROTEASE"/>
    <property type="match status" value="1"/>
</dbReference>
<sequence length="284" mass="32880">MVTIRRTSWINCVSIIIPYLFIVGIFQVFAHFLLGIPVGDAEINRTSWEKFTIVFFGAVGTFFTIWLFRIYIDRESIKSLGLDFLNMFEKECRWGMLMPVLIMSLAFFLLLFTKQIQYIQIKVSLNELILNCAIFILVAFTEELFIRGYILNNLMSSINKFLALTISSIIFAIMHLANPNINLISFTNLILAGILLGLPCIYRRNLWPSIAFHFSWNFFQGSIFGFNVSGLNGYSMITQMRKDDTIWNGGSFGFEGSILCIMLQVFCIIILYFLFEKRLKFRNP</sequence>
<dbReference type="InterPro" id="IPR003675">
    <property type="entry name" value="Rce1/LyrA-like_dom"/>
</dbReference>
<accession>A0A286AD94</accession>
<evidence type="ECO:0000259" key="2">
    <source>
        <dbReference type="Pfam" id="PF02517"/>
    </source>
</evidence>
<organism evidence="3 4">
    <name type="scientific">Pedobacter xixiisoli</name>
    <dbReference type="NCBI Taxonomy" id="1476464"/>
    <lineage>
        <taxon>Bacteria</taxon>
        <taxon>Pseudomonadati</taxon>
        <taxon>Bacteroidota</taxon>
        <taxon>Sphingobacteriia</taxon>
        <taxon>Sphingobacteriales</taxon>
        <taxon>Sphingobacteriaceae</taxon>
        <taxon>Pedobacter</taxon>
    </lineage>
</organism>